<dbReference type="AlphaFoldDB" id="A0A939FE47"/>
<keyword evidence="3" id="KW-1185">Reference proteome</keyword>
<evidence type="ECO:0000256" key="1">
    <source>
        <dbReference type="SAM" id="Phobius"/>
    </source>
</evidence>
<gene>
    <name evidence="2" type="ORF">J0695_32355</name>
</gene>
<dbReference type="RefSeq" id="WP_206968169.1">
    <property type="nucleotide sequence ID" value="NZ_BAAAJJ010000002.1"/>
</dbReference>
<comment type="caution">
    <text evidence="2">The sequence shown here is derived from an EMBL/GenBank/DDBJ whole genome shotgun (WGS) entry which is preliminary data.</text>
</comment>
<accession>A0A939FE47</accession>
<dbReference type="EMBL" id="JAFLRJ010000395">
    <property type="protein sequence ID" value="MBO0516429.1"/>
    <property type="molecule type" value="Genomic_DNA"/>
</dbReference>
<dbReference type="Proteomes" id="UP000664167">
    <property type="component" value="Unassembled WGS sequence"/>
</dbReference>
<protein>
    <submittedName>
        <fullName evidence="2">Uncharacterized protein</fullName>
    </submittedName>
</protein>
<evidence type="ECO:0000313" key="2">
    <source>
        <dbReference type="EMBL" id="MBO0516429.1"/>
    </source>
</evidence>
<name>A0A939FE47_9ACTN</name>
<feature type="transmembrane region" description="Helical" evidence="1">
    <location>
        <begin position="12"/>
        <end position="31"/>
    </location>
</feature>
<evidence type="ECO:0000313" key="3">
    <source>
        <dbReference type="Proteomes" id="UP000664167"/>
    </source>
</evidence>
<keyword evidence="1" id="KW-0472">Membrane</keyword>
<proteinExistence type="predicted"/>
<sequence length="129" mass="12904">MAVTALNAPYPARQLTGHLLTGAGLALLPWMGYMAATMPPSKAAAWIALDALEATCLVLAGTRLARGGGHHTAAAGAAALLLVDATTDLLTAAPGAELALAVAMAVAAEIPLAARCAVLARQPRTSAQR</sequence>
<organism evidence="2 3">
    <name type="scientific">Streptomyces beijiangensis</name>
    <dbReference type="NCBI Taxonomy" id="163361"/>
    <lineage>
        <taxon>Bacteria</taxon>
        <taxon>Bacillati</taxon>
        <taxon>Actinomycetota</taxon>
        <taxon>Actinomycetes</taxon>
        <taxon>Kitasatosporales</taxon>
        <taxon>Streptomycetaceae</taxon>
        <taxon>Streptomyces</taxon>
    </lineage>
</organism>
<reference evidence="2" key="1">
    <citation type="submission" date="2021-03" db="EMBL/GenBank/DDBJ databases">
        <title>Streptomyces poriferae sp. nov., a novel marine sponge-derived Actinobacteria species with anti-MRSA activity.</title>
        <authorList>
            <person name="Sandoval-Powers M."/>
            <person name="Kralova S."/>
            <person name="Nguyen G.-S."/>
            <person name="Fawwal D."/>
            <person name="Degnes K."/>
            <person name="Klinkenberg G."/>
            <person name="Sletta H."/>
            <person name="Wentzel A."/>
            <person name="Liles M.R."/>
        </authorList>
    </citation>
    <scope>NUCLEOTIDE SEQUENCE</scope>
    <source>
        <strain evidence="2">DSM 41794</strain>
    </source>
</reference>
<keyword evidence="1" id="KW-1133">Transmembrane helix</keyword>
<keyword evidence="1" id="KW-0812">Transmembrane</keyword>